<name>A0A645FUT6_9ZZZZ</name>
<dbReference type="AntiFam" id="ANF00187">
    <property type="entry name" value="Shadow ORF (opposite parA)"/>
</dbReference>
<accession>A0A645FUT6</accession>
<gene>
    <name evidence="1" type="ORF">SDC9_164910</name>
</gene>
<organism evidence="1">
    <name type="scientific">bioreactor metagenome</name>
    <dbReference type="NCBI Taxonomy" id="1076179"/>
    <lineage>
        <taxon>unclassified sequences</taxon>
        <taxon>metagenomes</taxon>
        <taxon>ecological metagenomes</taxon>
    </lineage>
</organism>
<comment type="caution">
    <text evidence="1">The sequence shown here is derived from an EMBL/GenBank/DDBJ whole genome shotgun (WGS) entry which is preliminary data.</text>
</comment>
<reference evidence="1" key="1">
    <citation type="submission" date="2019-08" db="EMBL/GenBank/DDBJ databases">
        <authorList>
            <person name="Kucharzyk K."/>
            <person name="Murdoch R.W."/>
            <person name="Higgins S."/>
            <person name="Loffler F."/>
        </authorList>
    </citation>
    <scope>NUCLEOTIDE SEQUENCE</scope>
</reference>
<protein>
    <submittedName>
        <fullName evidence="1">Uncharacterized protein</fullName>
    </submittedName>
</protein>
<evidence type="ECO:0000313" key="1">
    <source>
        <dbReference type="EMBL" id="MPN17556.1"/>
    </source>
</evidence>
<sequence>MKQWNIKLSRNVGRSFANYAADALPRVKAGEQNARHFYIGVAFAAHGLQCFVQLYNALQAVQVRQNGHQHPVGGRKGIHGQNAQRGGRVNQNVVVHAAYWPQAVTQQIFAPFARKFQVNATQQHSCREHVAQRGMLNGLNGAQFPFQHMINGRLQLNAGVGRKAERKVALRVEINAEHPVAHSAQPHC</sequence>
<dbReference type="AlphaFoldDB" id="A0A645FUT6"/>
<proteinExistence type="predicted"/>
<dbReference type="EMBL" id="VSSQ01064718">
    <property type="protein sequence ID" value="MPN17556.1"/>
    <property type="molecule type" value="Genomic_DNA"/>
</dbReference>